<name>A0A5S6QUJ7_TRIMR</name>
<dbReference type="Proteomes" id="UP000046395">
    <property type="component" value="Unassembled WGS sequence"/>
</dbReference>
<keyword evidence="2" id="KW-0812">Transmembrane</keyword>
<feature type="region of interest" description="Disordered" evidence="1">
    <location>
        <begin position="45"/>
        <end position="84"/>
    </location>
</feature>
<keyword evidence="3" id="KW-1185">Reference proteome</keyword>
<feature type="compositionally biased region" description="Polar residues" evidence="1">
    <location>
        <begin position="185"/>
        <end position="194"/>
    </location>
</feature>
<feature type="transmembrane region" description="Helical" evidence="2">
    <location>
        <begin position="20"/>
        <end position="43"/>
    </location>
</feature>
<dbReference type="AlphaFoldDB" id="A0A5S6QUJ7"/>
<accession>A0A5S6QUJ7</accession>
<evidence type="ECO:0000256" key="1">
    <source>
        <dbReference type="SAM" id="MobiDB-lite"/>
    </source>
</evidence>
<dbReference type="WBParaSite" id="TMUE_3000011076.1">
    <property type="protein sequence ID" value="TMUE_3000011076.1"/>
    <property type="gene ID" value="WBGene00287285"/>
</dbReference>
<feature type="region of interest" description="Disordered" evidence="1">
    <location>
        <begin position="185"/>
        <end position="218"/>
    </location>
</feature>
<keyword evidence="2" id="KW-0472">Membrane</keyword>
<proteinExistence type="predicted"/>
<evidence type="ECO:0000256" key="2">
    <source>
        <dbReference type="SAM" id="Phobius"/>
    </source>
</evidence>
<evidence type="ECO:0000313" key="4">
    <source>
        <dbReference type="WBParaSite" id="TMUE_3000011076.1"/>
    </source>
</evidence>
<evidence type="ECO:0000313" key="3">
    <source>
        <dbReference type="Proteomes" id="UP000046395"/>
    </source>
</evidence>
<sequence>MTSELIATEHPKRIVFVNWLPHAFCLLIAGLFLLIALSVCTFGKKPGKKKKEKLSPSKSSSPARDEMDLAKPEIHSSIGSTEESRPRGLEYCTYNLGDLLEKKARKPADGCMETAVAIESKKASMENAVDGPQSPMMTALQGFTTTGSCSMRTAIGSVHTSYREKPSSDMATAAESSLATAAGNLSTAAQSKVHTNVKERSVKKRFKETYMKQRFQSR</sequence>
<keyword evidence="2" id="KW-1133">Transmembrane helix</keyword>
<organism evidence="3 4">
    <name type="scientific">Trichuris muris</name>
    <name type="common">Mouse whipworm</name>
    <dbReference type="NCBI Taxonomy" id="70415"/>
    <lineage>
        <taxon>Eukaryota</taxon>
        <taxon>Metazoa</taxon>
        <taxon>Ecdysozoa</taxon>
        <taxon>Nematoda</taxon>
        <taxon>Enoplea</taxon>
        <taxon>Dorylaimia</taxon>
        <taxon>Trichinellida</taxon>
        <taxon>Trichuridae</taxon>
        <taxon>Trichuris</taxon>
    </lineage>
</organism>
<feature type="compositionally biased region" description="Basic and acidic residues" evidence="1">
    <location>
        <begin position="63"/>
        <end position="74"/>
    </location>
</feature>
<reference evidence="4" key="1">
    <citation type="submission" date="2019-12" db="UniProtKB">
        <authorList>
            <consortium name="WormBaseParasite"/>
        </authorList>
    </citation>
    <scope>IDENTIFICATION</scope>
</reference>
<protein>
    <submittedName>
        <fullName evidence="4">Uncharacterized protein</fullName>
    </submittedName>
</protein>